<keyword evidence="2 4" id="KW-0964">Secreted</keyword>
<dbReference type="InterPro" id="IPR001492">
    <property type="entry name" value="Flagellin"/>
</dbReference>
<evidence type="ECO:0000256" key="2">
    <source>
        <dbReference type="ARBA" id="ARBA00022525"/>
    </source>
</evidence>
<evidence type="ECO:0000256" key="4">
    <source>
        <dbReference type="RuleBase" id="RU362073"/>
    </source>
</evidence>
<dbReference type="OrthoDB" id="9796789at2"/>
<comment type="caution">
    <text evidence="8">The sequence shown here is derived from an EMBL/GenBank/DDBJ whole genome shotgun (WGS) entry which is preliminary data.</text>
</comment>
<evidence type="ECO:0000259" key="7">
    <source>
        <dbReference type="Pfam" id="PF00700"/>
    </source>
</evidence>
<keyword evidence="9" id="KW-1185">Reference proteome</keyword>
<dbReference type="GO" id="GO:0005198">
    <property type="term" value="F:structural molecule activity"/>
    <property type="evidence" value="ECO:0007669"/>
    <property type="project" value="UniProtKB-UniRule"/>
</dbReference>
<keyword evidence="8" id="KW-0966">Cell projection</keyword>
<dbReference type="AlphaFoldDB" id="A0A4Z0M1I4"/>
<evidence type="ECO:0000313" key="9">
    <source>
        <dbReference type="Proteomes" id="UP000298050"/>
    </source>
</evidence>
<dbReference type="GO" id="GO:0009288">
    <property type="term" value="C:bacterial-type flagellum"/>
    <property type="evidence" value="ECO:0007669"/>
    <property type="project" value="UniProtKB-SubCell"/>
</dbReference>
<reference evidence="8 9" key="1">
    <citation type="submission" date="2019-04" db="EMBL/GenBank/DDBJ databases">
        <title>Taxonomy of novel Haliea sp. from mangrove soil of West Coast of India.</title>
        <authorList>
            <person name="Verma A."/>
            <person name="Kumar P."/>
            <person name="Krishnamurthi S."/>
        </authorList>
    </citation>
    <scope>NUCLEOTIDE SEQUENCE [LARGE SCALE GENOMIC DNA]</scope>
    <source>
        <strain evidence="8 9">SAOS-164</strain>
    </source>
</reference>
<keyword evidence="8" id="KW-0969">Cilium</keyword>
<proteinExistence type="inferred from homology"/>
<dbReference type="PANTHER" id="PTHR42792:SF2">
    <property type="entry name" value="FLAGELLIN"/>
    <property type="match status" value="1"/>
</dbReference>
<feature type="domain" description="Flagellin C-terminal" evidence="7">
    <location>
        <begin position="434"/>
        <end position="518"/>
    </location>
</feature>
<dbReference type="InterPro" id="IPR046358">
    <property type="entry name" value="Flagellin_C"/>
</dbReference>
<dbReference type="SUPFAM" id="SSF64518">
    <property type="entry name" value="Phase 1 flagellin"/>
    <property type="match status" value="1"/>
</dbReference>
<evidence type="ECO:0000259" key="6">
    <source>
        <dbReference type="Pfam" id="PF00669"/>
    </source>
</evidence>
<comment type="subcellular location">
    <subcellularLocation>
        <location evidence="4">Secreted</location>
    </subcellularLocation>
    <subcellularLocation>
        <location evidence="4">Bacterial flagellum</location>
    </subcellularLocation>
</comment>
<feature type="coiled-coil region" evidence="5">
    <location>
        <begin position="74"/>
        <end position="101"/>
    </location>
</feature>
<dbReference type="Gene3D" id="6.10.10.10">
    <property type="entry name" value="Flagellar export chaperone, C-terminal domain"/>
    <property type="match status" value="1"/>
</dbReference>
<feature type="domain" description="Flagellin N-terminal" evidence="6">
    <location>
        <begin position="4"/>
        <end position="139"/>
    </location>
</feature>
<dbReference type="RefSeq" id="WP_135444485.1">
    <property type="nucleotide sequence ID" value="NZ_SRLE01000008.1"/>
</dbReference>
<dbReference type="PRINTS" id="PR00207">
    <property type="entry name" value="FLAGELLIN"/>
</dbReference>
<sequence length="519" mass="53527">MSVINTNITALVAQQNLGSSQSALSTAMERLSSGLRINSAKDDAAGLAIANRISSQITGLMQAQRNANDGISISQTAEGALDQVNDNLQRIRELTVQASNETNSASDLSSIQDEIGLRLEEIDRISAETSFNGVSVLASEQGITIQVGANDGETITLNLSEVSSSTLGLADFQVENTLLTSELSSTPLTETVPASLNVADATFVDGAAAAAYDIYVETADPNNIIVVNQTTGEGFNATYNSTTGALEFDTTTAVGDGSGGDVTAAGVAANYSQVTGTDGVAVGGGVTLEAQDLENGSFVDNNPAATPELFVNESGEYVVSLDGGTTYHDATVDLDVNSATYGQVDYDSTAAATFSTTNLSSSLDQVSDPTTSVAIDTSGITSLTGPQVFALNDASGYVVTGQNADGDTVYYDATVDDTTGVVTLGDQLTTDPLASLDNALQSVDQMRSELGAAQNRFESAITNLATTSTNLSAARSRIEDADYAVEVSNMTRAQILQQAGTSVLAQANQVPQGVLSLLR</sequence>
<dbReference type="InterPro" id="IPR042187">
    <property type="entry name" value="Flagellin_C_sub2"/>
</dbReference>
<dbReference type="InterPro" id="IPR001029">
    <property type="entry name" value="Flagellin_N"/>
</dbReference>
<comment type="similarity">
    <text evidence="1 4">Belongs to the bacterial flagellin family.</text>
</comment>
<accession>A0A4Z0M1I4</accession>
<keyword evidence="8" id="KW-0282">Flagellum</keyword>
<dbReference type="Gene3D" id="2.30.220.10">
    <property type="entry name" value="f41 fragment of flagellin, C-terminal domain"/>
    <property type="match status" value="1"/>
</dbReference>
<dbReference type="EMBL" id="SRLE01000008">
    <property type="protein sequence ID" value="TGD73155.1"/>
    <property type="molecule type" value="Genomic_DNA"/>
</dbReference>
<keyword evidence="5" id="KW-0175">Coiled coil</keyword>
<evidence type="ECO:0000256" key="1">
    <source>
        <dbReference type="ARBA" id="ARBA00005709"/>
    </source>
</evidence>
<gene>
    <name evidence="8" type="ORF">E4634_12835</name>
</gene>
<dbReference type="Gene3D" id="2.170.280.10">
    <property type="entry name" value="f41 fragment of flagellin, middle domain"/>
    <property type="match status" value="1"/>
</dbReference>
<evidence type="ECO:0000313" key="8">
    <source>
        <dbReference type="EMBL" id="TGD73155.1"/>
    </source>
</evidence>
<dbReference type="PANTHER" id="PTHR42792">
    <property type="entry name" value="FLAGELLIN"/>
    <property type="match status" value="1"/>
</dbReference>
<dbReference type="Pfam" id="PF00669">
    <property type="entry name" value="Flagellin_N"/>
    <property type="match status" value="1"/>
</dbReference>
<organism evidence="8 9">
    <name type="scientific">Mangrovimicrobium sediminis</name>
    <dbReference type="NCBI Taxonomy" id="2562682"/>
    <lineage>
        <taxon>Bacteria</taxon>
        <taxon>Pseudomonadati</taxon>
        <taxon>Pseudomonadota</taxon>
        <taxon>Gammaproteobacteria</taxon>
        <taxon>Cellvibrionales</taxon>
        <taxon>Halieaceae</taxon>
        <taxon>Mangrovimicrobium</taxon>
    </lineage>
</organism>
<dbReference type="Proteomes" id="UP000298050">
    <property type="component" value="Unassembled WGS sequence"/>
</dbReference>
<comment type="function">
    <text evidence="4">Flagellin is the subunit protein which polymerizes to form the filaments of bacterial flagella.</text>
</comment>
<dbReference type="GO" id="GO:0005576">
    <property type="term" value="C:extracellular region"/>
    <property type="evidence" value="ECO:0007669"/>
    <property type="project" value="UniProtKB-SubCell"/>
</dbReference>
<evidence type="ECO:0000256" key="5">
    <source>
        <dbReference type="SAM" id="Coils"/>
    </source>
</evidence>
<evidence type="ECO:0000256" key="3">
    <source>
        <dbReference type="ARBA" id="ARBA00023143"/>
    </source>
</evidence>
<protein>
    <recommendedName>
        <fullName evidence="4">Flagellin</fullName>
    </recommendedName>
</protein>
<dbReference type="Pfam" id="PF00700">
    <property type="entry name" value="Flagellin_C"/>
    <property type="match status" value="1"/>
</dbReference>
<dbReference type="Gene3D" id="1.20.1330.10">
    <property type="entry name" value="f41 fragment of flagellin, N-terminal domain"/>
    <property type="match status" value="1"/>
</dbReference>
<name>A0A4Z0M1I4_9GAMM</name>
<keyword evidence="3 4" id="KW-0975">Bacterial flagellum</keyword>